<dbReference type="EMBL" id="CAVN010000118">
    <property type="protein sequence ID" value="CDF59112.1"/>
    <property type="molecule type" value="Genomic_DNA"/>
</dbReference>
<comment type="caution">
    <text evidence="4">The sequence shown here is derived from an EMBL/GenBank/DDBJ whole genome shotgun (WGS) entry which is preliminary data.</text>
</comment>
<dbReference type="InterPro" id="IPR027417">
    <property type="entry name" value="P-loop_NTPase"/>
</dbReference>
<evidence type="ECO:0000259" key="3">
    <source>
        <dbReference type="Pfam" id="PF19568"/>
    </source>
</evidence>
<keyword evidence="5" id="KW-1185">Reference proteome</keyword>
<keyword evidence="1" id="KW-0547">Nucleotide-binding</keyword>
<evidence type="ECO:0000256" key="2">
    <source>
        <dbReference type="ARBA" id="ARBA00022840"/>
    </source>
</evidence>
<gene>
    <name evidence="4" type="ORF">TCEL_02180</name>
</gene>
<dbReference type="Proteomes" id="UP000014923">
    <property type="component" value="Unassembled WGS sequence"/>
</dbReference>
<dbReference type="SUPFAM" id="SSF52540">
    <property type="entry name" value="P-loop containing nucleoside triphosphate hydrolases"/>
    <property type="match status" value="1"/>
</dbReference>
<proteinExistence type="predicted"/>
<dbReference type="Pfam" id="PF19568">
    <property type="entry name" value="Spore_III_AA"/>
    <property type="match status" value="1"/>
</dbReference>
<name>R7RSF4_9CLOT</name>
<protein>
    <submittedName>
        <fullName evidence="4">Stage III sporulation protein AA</fullName>
    </submittedName>
</protein>
<keyword evidence="2" id="KW-0067">ATP-binding</keyword>
<reference evidence="4" key="1">
    <citation type="submission" date="2013-03" db="EMBL/GenBank/DDBJ databases">
        <title>Draft genome sequence of the hydrogen-ethanol-producing anaerobic alkalithermophilic Caloramator celere.</title>
        <authorList>
            <person name="Ciranna A."/>
            <person name="Larjo A."/>
            <person name="Kivisto A."/>
            <person name="Santala V."/>
            <person name="Roos C."/>
            <person name="Karp M."/>
        </authorList>
    </citation>
    <scope>NUCLEOTIDE SEQUENCE [LARGE SCALE GENOMIC DNA]</scope>
    <source>
        <strain evidence="4">DSM 8682</strain>
    </source>
</reference>
<evidence type="ECO:0000313" key="4">
    <source>
        <dbReference type="EMBL" id="CDF59112.1"/>
    </source>
</evidence>
<organism evidence="4 5">
    <name type="scientific">Thermobrachium celere DSM 8682</name>
    <dbReference type="NCBI Taxonomy" id="941824"/>
    <lineage>
        <taxon>Bacteria</taxon>
        <taxon>Bacillati</taxon>
        <taxon>Bacillota</taxon>
        <taxon>Clostridia</taxon>
        <taxon>Eubacteriales</taxon>
        <taxon>Clostridiaceae</taxon>
        <taxon>Thermobrachium</taxon>
    </lineage>
</organism>
<evidence type="ECO:0000313" key="5">
    <source>
        <dbReference type="Proteomes" id="UP000014923"/>
    </source>
</evidence>
<dbReference type="AlphaFoldDB" id="R7RSF4"/>
<evidence type="ECO:0000256" key="1">
    <source>
        <dbReference type="ARBA" id="ARBA00022741"/>
    </source>
</evidence>
<feature type="domain" description="Stage III sporulation protein AA AAA+ ATPase" evidence="3">
    <location>
        <begin position="1"/>
        <end position="59"/>
    </location>
</feature>
<dbReference type="PANTHER" id="PTHR20953:SF3">
    <property type="entry name" value="P-LOOP CONTAINING NUCLEOSIDE TRIPHOSPHATE HYDROLASES SUPERFAMILY PROTEIN"/>
    <property type="match status" value="1"/>
</dbReference>
<sequence length="62" mass="6741">MMLVRSMSPDVIAVDEIGGIKDADAIMDAINTGVKIISTAHGRDFDEILKRSGIRKLLEITV</sequence>
<dbReference type="GO" id="GO:0005524">
    <property type="term" value="F:ATP binding"/>
    <property type="evidence" value="ECO:0007669"/>
    <property type="project" value="UniProtKB-KW"/>
</dbReference>
<dbReference type="HOGENOM" id="CLU_2902823_0_0_9"/>
<accession>R7RSF4</accession>
<dbReference type="PANTHER" id="PTHR20953">
    <property type="entry name" value="KINASE-RELATED"/>
    <property type="match status" value="1"/>
</dbReference>
<dbReference type="eggNOG" id="COG3854">
    <property type="taxonomic scope" value="Bacteria"/>
</dbReference>
<dbReference type="RefSeq" id="WP_018664941.1">
    <property type="nucleotide sequence ID" value="NZ_HF952026.1"/>
</dbReference>
<dbReference type="OrthoDB" id="9768243at2"/>
<dbReference type="Gene3D" id="3.40.50.300">
    <property type="entry name" value="P-loop containing nucleotide triphosphate hydrolases"/>
    <property type="match status" value="1"/>
</dbReference>
<dbReference type="InterPro" id="IPR045735">
    <property type="entry name" value="Spore_III_AA_AAA+_ATPase"/>
</dbReference>